<proteinExistence type="predicted"/>
<sequence length="266" mass="28682">MEWWMMGEGDGKSSLLVVFQCETPLTLLRVVTCGNASLVKVMTSQSMASGWSRQASCSVSYGANSSSPSKKDIGGRELATKAKWFAKFLFCYARVLKGIIVHRRAGVPKAMCLGIWVPKAKGCRRQHKTCMLQGNVARHGGAEGKGDTEGTKLACRKAICLDTGLPKVKGCLRCKKRHKACMLQGNVARHVGVEGKGDAKGTQLACRRAMCLATGVPKAKGCQKRDKAYMLQGNVAKNEGAKGTKLARCRAMWLGTGVLKAKGCRR</sequence>
<name>A0A5E4EP08_PRUDU</name>
<evidence type="ECO:0000313" key="2">
    <source>
        <dbReference type="Proteomes" id="UP000327085"/>
    </source>
</evidence>
<dbReference type="Gramene" id="VVA17393">
    <property type="protein sequence ID" value="VVA17393"/>
    <property type="gene ID" value="Prudul26B008694"/>
</dbReference>
<accession>A0A5E4EP08</accession>
<dbReference type="Proteomes" id="UP000327085">
    <property type="component" value="Chromosome 6"/>
</dbReference>
<dbReference type="InParanoid" id="A0A5E4EP08"/>
<gene>
    <name evidence="1" type="ORF">ALMOND_2B008694</name>
</gene>
<protein>
    <submittedName>
        <fullName evidence="1">Uncharacterized protein</fullName>
    </submittedName>
</protein>
<organism evidence="1 2">
    <name type="scientific">Prunus dulcis</name>
    <name type="common">Almond</name>
    <name type="synonym">Amygdalus dulcis</name>
    <dbReference type="NCBI Taxonomy" id="3755"/>
    <lineage>
        <taxon>Eukaryota</taxon>
        <taxon>Viridiplantae</taxon>
        <taxon>Streptophyta</taxon>
        <taxon>Embryophyta</taxon>
        <taxon>Tracheophyta</taxon>
        <taxon>Spermatophyta</taxon>
        <taxon>Magnoliopsida</taxon>
        <taxon>eudicotyledons</taxon>
        <taxon>Gunneridae</taxon>
        <taxon>Pentapetalae</taxon>
        <taxon>rosids</taxon>
        <taxon>fabids</taxon>
        <taxon>Rosales</taxon>
        <taxon>Rosaceae</taxon>
        <taxon>Amygdaloideae</taxon>
        <taxon>Amygdaleae</taxon>
        <taxon>Prunus</taxon>
    </lineage>
</organism>
<dbReference type="AlphaFoldDB" id="A0A5E4EP08"/>
<reference evidence="2" key="1">
    <citation type="journal article" date="2020" name="Plant J.">
        <title>Transposons played a major role in the diversification between the closely related almond and peach genomes: results from the almond genome sequence.</title>
        <authorList>
            <person name="Alioto T."/>
            <person name="Alexiou K.G."/>
            <person name="Bardil A."/>
            <person name="Barteri F."/>
            <person name="Castanera R."/>
            <person name="Cruz F."/>
            <person name="Dhingra A."/>
            <person name="Duval H."/>
            <person name="Fernandez I Marti A."/>
            <person name="Frias L."/>
            <person name="Galan B."/>
            <person name="Garcia J.L."/>
            <person name="Howad W."/>
            <person name="Gomez-Garrido J."/>
            <person name="Gut M."/>
            <person name="Julca I."/>
            <person name="Morata J."/>
            <person name="Puigdomenech P."/>
            <person name="Ribeca P."/>
            <person name="Rubio Cabetas M.J."/>
            <person name="Vlasova A."/>
            <person name="Wirthensohn M."/>
            <person name="Garcia-Mas J."/>
            <person name="Gabaldon T."/>
            <person name="Casacuberta J.M."/>
            <person name="Arus P."/>
        </authorList>
    </citation>
    <scope>NUCLEOTIDE SEQUENCE [LARGE SCALE GENOMIC DNA]</scope>
    <source>
        <strain evidence="2">cv. Texas</strain>
    </source>
</reference>
<evidence type="ECO:0000313" key="1">
    <source>
        <dbReference type="EMBL" id="VVA17393.1"/>
    </source>
</evidence>
<dbReference type="EMBL" id="CABIKO010000024">
    <property type="protein sequence ID" value="VVA17393.1"/>
    <property type="molecule type" value="Genomic_DNA"/>
</dbReference>